<dbReference type="Gene3D" id="3.10.129.10">
    <property type="entry name" value="Hotdog Thioesterase"/>
    <property type="match status" value="1"/>
</dbReference>
<name>A0A6N7XES5_9FIRM</name>
<evidence type="ECO:0000313" key="2">
    <source>
        <dbReference type="Proteomes" id="UP000440713"/>
    </source>
</evidence>
<dbReference type="InterPro" id="IPR029069">
    <property type="entry name" value="HotDog_dom_sf"/>
</dbReference>
<dbReference type="RefSeq" id="WP_154538317.1">
    <property type="nucleotide sequence ID" value="NZ_JAQYHJ010000062.1"/>
</dbReference>
<reference evidence="1 2" key="1">
    <citation type="submission" date="2019-08" db="EMBL/GenBank/DDBJ databases">
        <title>In-depth cultivation of the pig gut microbiome towards novel bacterial diversity and tailored functional studies.</title>
        <authorList>
            <person name="Wylensek D."/>
            <person name="Hitch T.C.A."/>
            <person name="Clavel T."/>
        </authorList>
    </citation>
    <scope>NUCLEOTIDE SEQUENCE [LARGE SCALE GENOMIC DNA]</scope>
    <source>
        <strain evidence="1 2">WCA-SAB-591-4A-A</strain>
    </source>
</reference>
<dbReference type="SUPFAM" id="SSF54637">
    <property type="entry name" value="Thioesterase/thiol ester dehydrase-isomerase"/>
    <property type="match status" value="1"/>
</dbReference>
<dbReference type="GO" id="GO:0016829">
    <property type="term" value="F:lyase activity"/>
    <property type="evidence" value="ECO:0007669"/>
    <property type="project" value="UniProtKB-KW"/>
</dbReference>
<dbReference type="AlphaFoldDB" id="A0A6N7XES5"/>
<gene>
    <name evidence="1" type="ORF">FYJ71_07755</name>
</gene>
<protein>
    <submittedName>
        <fullName evidence="1">Beta-alanyl-CoA:ammonia lyase</fullName>
    </submittedName>
</protein>
<keyword evidence="2" id="KW-1185">Reference proteome</keyword>
<organism evidence="1 2">
    <name type="scientific">Peptostreptococcus porci</name>
    <dbReference type="NCBI Taxonomy" id="2652282"/>
    <lineage>
        <taxon>Bacteria</taxon>
        <taxon>Bacillati</taxon>
        <taxon>Bacillota</taxon>
        <taxon>Clostridia</taxon>
        <taxon>Peptostreptococcales</taxon>
        <taxon>Peptostreptococcaceae</taxon>
        <taxon>Peptostreptococcus</taxon>
    </lineage>
</organism>
<dbReference type="EMBL" id="VUNE01000004">
    <property type="protein sequence ID" value="MST62862.1"/>
    <property type="molecule type" value="Genomic_DNA"/>
</dbReference>
<accession>A0A6N7XES5</accession>
<sequence length="151" mass="16959">MRKESVLCYNMTTFDANNLEGIVPVGRQFDFWGDAETELMILNDGDESLCLGYKNVKFFDSIYVGDQMNFKATLLEVGNSARTCKVQSFRVATSAKRLGVDGAKDGDMVYYDEPQLVGEGTVTLVVRKHLQRGNQPDGLIEDPWADIEEYL</sequence>
<evidence type="ECO:0000313" key="1">
    <source>
        <dbReference type="EMBL" id="MST62862.1"/>
    </source>
</evidence>
<keyword evidence="1" id="KW-0456">Lyase</keyword>
<comment type="caution">
    <text evidence="1">The sequence shown here is derived from an EMBL/GenBank/DDBJ whole genome shotgun (WGS) entry which is preliminary data.</text>
</comment>
<proteinExistence type="predicted"/>
<dbReference type="Proteomes" id="UP000440713">
    <property type="component" value="Unassembled WGS sequence"/>
</dbReference>